<evidence type="ECO:0000256" key="9">
    <source>
        <dbReference type="SAM" id="MobiDB-lite"/>
    </source>
</evidence>
<dbReference type="Pfam" id="PF00804">
    <property type="entry name" value="Syntaxin"/>
    <property type="match status" value="1"/>
</dbReference>
<dbReference type="AlphaFoldDB" id="A0A226DZ68"/>
<name>A0A226DZ68_FOLCA</name>
<evidence type="ECO:0000256" key="4">
    <source>
        <dbReference type="ARBA" id="ARBA00022775"/>
    </source>
</evidence>
<dbReference type="FunFam" id="1.20.58.70:FF:000011">
    <property type="entry name" value="Syntaxin 4"/>
    <property type="match status" value="1"/>
</dbReference>
<evidence type="ECO:0000256" key="1">
    <source>
        <dbReference type="ARBA" id="ARBA00004211"/>
    </source>
</evidence>
<dbReference type="OrthoDB" id="10255013at2759"/>
<dbReference type="InterPro" id="IPR000727">
    <property type="entry name" value="T_SNARE_dom"/>
</dbReference>
<keyword evidence="8" id="KW-0175">Coiled coil</keyword>
<dbReference type="PANTHER" id="PTHR19957">
    <property type="entry name" value="SYNTAXIN"/>
    <property type="match status" value="1"/>
</dbReference>
<evidence type="ECO:0000256" key="8">
    <source>
        <dbReference type="SAM" id="Coils"/>
    </source>
</evidence>
<dbReference type="GO" id="GO:0006836">
    <property type="term" value="P:neurotransmitter transport"/>
    <property type="evidence" value="ECO:0007669"/>
    <property type="project" value="UniProtKB-KW"/>
</dbReference>
<evidence type="ECO:0000256" key="10">
    <source>
        <dbReference type="SAM" id="Phobius"/>
    </source>
</evidence>
<feature type="compositionally biased region" description="Basic and acidic residues" evidence="9">
    <location>
        <begin position="1"/>
        <end position="10"/>
    </location>
</feature>
<dbReference type="GO" id="GO:0012505">
    <property type="term" value="C:endomembrane system"/>
    <property type="evidence" value="ECO:0007669"/>
    <property type="project" value="TreeGrafter"/>
</dbReference>
<dbReference type="CDD" id="cd15848">
    <property type="entry name" value="SNARE_syntaxin1-like"/>
    <property type="match status" value="1"/>
</dbReference>
<dbReference type="InterPro" id="IPR006011">
    <property type="entry name" value="Syntaxin_N"/>
</dbReference>
<dbReference type="InterPro" id="IPR006012">
    <property type="entry name" value="Syntaxin/epimorphin_CS"/>
</dbReference>
<gene>
    <name evidence="12" type="ORF">Fcan01_14001</name>
</gene>
<dbReference type="STRING" id="158441.A0A226DZ68"/>
<dbReference type="SMART" id="SM00397">
    <property type="entry name" value="t_SNARE"/>
    <property type="match status" value="1"/>
</dbReference>
<dbReference type="OMA" id="RTWACWI"/>
<dbReference type="SMART" id="SM00503">
    <property type="entry name" value="SynN"/>
    <property type="match status" value="1"/>
</dbReference>
<evidence type="ECO:0000256" key="5">
    <source>
        <dbReference type="ARBA" id="ARBA00022989"/>
    </source>
</evidence>
<evidence type="ECO:0000313" key="13">
    <source>
        <dbReference type="Proteomes" id="UP000198287"/>
    </source>
</evidence>
<proteinExistence type="inferred from homology"/>
<dbReference type="GO" id="GO:0006887">
    <property type="term" value="P:exocytosis"/>
    <property type="evidence" value="ECO:0007669"/>
    <property type="project" value="TreeGrafter"/>
</dbReference>
<comment type="subcellular location">
    <subcellularLocation>
        <location evidence="1">Membrane</location>
        <topology evidence="1">Single-pass type IV membrane protein</topology>
    </subcellularLocation>
</comment>
<keyword evidence="5 10" id="KW-1133">Transmembrane helix</keyword>
<dbReference type="CDD" id="cd00179">
    <property type="entry name" value="SynN"/>
    <property type="match status" value="1"/>
</dbReference>
<evidence type="ECO:0000256" key="6">
    <source>
        <dbReference type="ARBA" id="ARBA00023136"/>
    </source>
</evidence>
<feature type="domain" description="T-SNARE coiled-coil homology" evidence="11">
    <location>
        <begin position="226"/>
        <end position="288"/>
    </location>
</feature>
<evidence type="ECO:0000256" key="2">
    <source>
        <dbReference type="ARBA" id="ARBA00009063"/>
    </source>
</evidence>
<dbReference type="GO" id="GO:0005484">
    <property type="term" value="F:SNAP receptor activity"/>
    <property type="evidence" value="ECO:0007669"/>
    <property type="project" value="InterPro"/>
</dbReference>
<evidence type="ECO:0000256" key="7">
    <source>
        <dbReference type="RuleBase" id="RU003858"/>
    </source>
</evidence>
<dbReference type="Proteomes" id="UP000198287">
    <property type="component" value="Unassembled WGS sequence"/>
</dbReference>
<dbReference type="GO" id="GO:0005886">
    <property type="term" value="C:plasma membrane"/>
    <property type="evidence" value="ECO:0007669"/>
    <property type="project" value="TreeGrafter"/>
</dbReference>
<dbReference type="EMBL" id="LNIX01000008">
    <property type="protein sequence ID" value="OXA50752.1"/>
    <property type="molecule type" value="Genomic_DNA"/>
</dbReference>
<keyword evidence="4" id="KW-0813">Transport</keyword>
<dbReference type="GO" id="GO:0006886">
    <property type="term" value="P:intracellular protein transport"/>
    <property type="evidence" value="ECO:0007669"/>
    <property type="project" value="InterPro"/>
</dbReference>
<dbReference type="PROSITE" id="PS50192">
    <property type="entry name" value="T_SNARE"/>
    <property type="match status" value="1"/>
</dbReference>
<dbReference type="Gene3D" id="1.20.5.110">
    <property type="match status" value="1"/>
</dbReference>
<evidence type="ECO:0000256" key="3">
    <source>
        <dbReference type="ARBA" id="ARBA00022692"/>
    </source>
</evidence>
<keyword evidence="13" id="KW-1185">Reference proteome</keyword>
<accession>A0A226DZ68</accession>
<feature type="compositionally biased region" description="Polar residues" evidence="9">
    <location>
        <begin position="30"/>
        <end position="41"/>
    </location>
</feature>
<dbReference type="GO" id="GO:0000149">
    <property type="term" value="F:SNARE binding"/>
    <property type="evidence" value="ECO:0007669"/>
    <property type="project" value="TreeGrafter"/>
</dbReference>
<dbReference type="SUPFAM" id="SSF47661">
    <property type="entry name" value="t-snare proteins"/>
    <property type="match status" value="1"/>
</dbReference>
<feature type="coiled-coil region" evidence="8">
    <location>
        <begin position="61"/>
        <end position="88"/>
    </location>
</feature>
<dbReference type="PROSITE" id="PS00914">
    <property type="entry name" value="SYNTAXIN"/>
    <property type="match status" value="1"/>
</dbReference>
<feature type="region of interest" description="Disordered" evidence="9">
    <location>
        <begin position="1"/>
        <end position="41"/>
    </location>
</feature>
<keyword evidence="3 10" id="KW-0812">Transmembrane</keyword>
<evidence type="ECO:0000313" key="12">
    <source>
        <dbReference type="EMBL" id="OXA50752.1"/>
    </source>
</evidence>
<dbReference type="PANTHER" id="PTHR19957:SF307">
    <property type="entry name" value="PROTEIN SSO1-RELATED"/>
    <property type="match status" value="1"/>
</dbReference>
<feature type="transmembrane region" description="Helical" evidence="10">
    <location>
        <begin position="300"/>
        <end position="321"/>
    </location>
</feature>
<protein>
    <submittedName>
        <fullName evidence="12">Syntaxin</fullName>
    </submittedName>
</protein>
<sequence>MTRDRLAELRKRAHISPDVDGDGDATGGDSNNFEGNNGTASYTRTDGTVVLQIEMARLHGMDQFFGQVEDLRKLIEELKTDVKSVRTHHSDILSKPIPDEKKKQELDALMSTIKTSSQVIRAKLKDLEKGIKQEEEEIENDETPASLRIRKTQHASILREFVDVMNDYQKAQVDYRDRCKARIKRQLNITEASFSDDEIENMIEEGNFSVFTQGILVQAEEARQMLADVTARHNDIIKLEKSLKDLHDLFLEMALLVESQGEVVDRIETQVTSTRDYTEKAREQLKQAEVLQTKARKKKIWIIIIVIIILIVLGLIIYFSLP</sequence>
<dbReference type="GO" id="GO:0048278">
    <property type="term" value="P:vesicle docking"/>
    <property type="evidence" value="ECO:0007669"/>
    <property type="project" value="TreeGrafter"/>
</dbReference>
<organism evidence="12 13">
    <name type="scientific">Folsomia candida</name>
    <name type="common">Springtail</name>
    <dbReference type="NCBI Taxonomy" id="158441"/>
    <lineage>
        <taxon>Eukaryota</taxon>
        <taxon>Metazoa</taxon>
        <taxon>Ecdysozoa</taxon>
        <taxon>Arthropoda</taxon>
        <taxon>Hexapoda</taxon>
        <taxon>Collembola</taxon>
        <taxon>Entomobryomorpha</taxon>
        <taxon>Isotomoidea</taxon>
        <taxon>Isotomidae</taxon>
        <taxon>Proisotominae</taxon>
        <taxon>Folsomia</taxon>
    </lineage>
</organism>
<dbReference type="Gene3D" id="1.20.58.70">
    <property type="match status" value="1"/>
</dbReference>
<comment type="caution">
    <text evidence="12">The sequence shown here is derived from an EMBL/GenBank/DDBJ whole genome shotgun (WGS) entry which is preliminary data.</text>
</comment>
<evidence type="ECO:0000259" key="11">
    <source>
        <dbReference type="PROSITE" id="PS50192"/>
    </source>
</evidence>
<keyword evidence="4" id="KW-0532">Neurotransmitter transport</keyword>
<dbReference type="InterPro" id="IPR010989">
    <property type="entry name" value="SNARE"/>
</dbReference>
<dbReference type="GO" id="GO:0006906">
    <property type="term" value="P:vesicle fusion"/>
    <property type="evidence" value="ECO:0007669"/>
    <property type="project" value="TreeGrafter"/>
</dbReference>
<comment type="similarity">
    <text evidence="2 7">Belongs to the syntaxin family.</text>
</comment>
<dbReference type="InterPro" id="IPR045242">
    <property type="entry name" value="Syntaxin"/>
</dbReference>
<reference evidence="12 13" key="1">
    <citation type="submission" date="2015-12" db="EMBL/GenBank/DDBJ databases">
        <title>The genome of Folsomia candida.</title>
        <authorList>
            <person name="Faddeeva A."/>
            <person name="Derks M.F."/>
            <person name="Anvar Y."/>
            <person name="Smit S."/>
            <person name="Van Straalen N."/>
            <person name="Roelofs D."/>
        </authorList>
    </citation>
    <scope>NUCLEOTIDE SEQUENCE [LARGE SCALE GENOMIC DNA]</scope>
    <source>
        <strain evidence="12 13">VU population</strain>
        <tissue evidence="12">Whole body</tissue>
    </source>
</reference>
<dbReference type="Pfam" id="PF05739">
    <property type="entry name" value="SNARE"/>
    <property type="match status" value="1"/>
</dbReference>
<keyword evidence="6 10" id="KW-0472">Membrane</keyword>
<dbReference type="GO" id="GO:0031201">
    <property type="term" value="C:SNARE complex"/>
    <property type="evidence" value="ECO:0007669"/>
    <property type="project" value="TreeGrafter"/>
</dbReference>